<feature type="compositionally biased region" description="Pro residues" evidence="5">
    <location>
        <begin position="136"/>
        <end position="199"/>
    </location>
</feature>
<dbReference type="InterPro" id="IPR028871">
    <property type="entry name" value="BlueCu_1_BS"/>
</dbReference>
<dbReference type="KEGG" id="nta:107768268"/>
<feature type="chain" id="PRO_5010284718" evidence="6">
    <location>
        <begin position="28"/>
        <end position="262"/>
    </location>
</feature>
<dbReference type="GO" id="GO:0046872">
    <property type="term" value="F:metal ion binding"/>
    <property type="evidence" value="ECO:0007669"/>
    <property type="project" value="UniProtKB-KW"/>
</dbReference>
<dbReference type="PaxDb" id="4097-A0A1S3XSL5"/>
<keyword evidence="2" id="KW-0186">Copper</keyword>
<dbReference type="Gene3D" id="2.60.40.420">
    <property type="entry name" value="Cupredoxins - blue copper proteins"/>
    <property type="match status" value="1"/>
</dbReference>
<evidence type="ECO:0000256" key="5">
    <source>
        <dbReference type="SAM" id="MobiDB-lite"/>
    </source>
</evidence>
<protein>
    <submittedName>
        <fullName evidence="8">Blue copper protein-like</fullName>
    </submittedName>
</protein>
<dbReference type="SMR" id="A0A1S3XSL5"/>
<evidence type="ECO:0000256" key="1">
    <source>
        <dbReference type="ARBA" id="ARBA00022723"/>
    </source>
</evidence>
<feature type="compositionally biased region" description="Pro residues" evidence="5">
    <location>
        <begin position="225"/>
        <end position="239"/>
    </location>
</feature>
<proteinExistence type="predicted"/>
<dbReference type="RefSeq" id="XP_016442869.1">
    <property type="nucleotide sequence ID" value="XM_016587383.1"/>
</dbReference>
<dbReference type="Pfam" id="PF02298">
    <property type="entry name" value="Cu_bind_like"/>
    <property type="match status" value="1"/>
</dbReference>
<feature type="domain" description="Phytocyanin" evidence="7">
    <location>
        <begin position="28"/>
        <end position="131"/>
    </location>
</feature>
<evidence type="ECO:0000256" key="4">
    <source>
        <dbReference type="ARBA" id="ARBA00023180"/>
    </source>
</evidence>
<sequence>MVTRMNIARIALVLVVVLASLPGKITAVDHVVGDSSGWGIPSGGPSTYANWASQRTFGVGDTLVFNFATGAHDVAKVTKSAYDSCSSTGPVTLITVGPANITLNSTGTEYFICTFGQHCSAGQKLAINVTASSTPTPSPAPSPTTTPVPSPVPTPTPTTAPTPSSTPTPTPTPSPTPMPMPTPTPSPSPSMGPSAPTPSPSGGSGASPSSSPPTSPITPGTTPSPETPPEGLIPPPAPSSAPRNFFAHALIMFMSIAISIMW</sequence>
<dbReference type="PANTHER" id="PTHR33021:SF488">
    <property type="entry name" value="PHYTOCYANIN DOMAIN-CONTAINING PROTEIN"/>
    <property type="match status" value="1"/>
</dbReference>
<gene>
    <name evidence="8" type="primary">LOC107768268</name>
</gene>
<organism evidence="8">
    <name type="scientific">Nicotiana tabacum</name>
    <name type="common">Common tobacco</name>
    <dbReference type="NCBI Taxonomy" id="4097"/>
    <lineage>
        <taxon>Eukaryota</taxon>
        <taxon>Viridiplantae</taxon>
        <taxon>Streptophyta</taxon>
        <taxon>Embryophyta</taxon>
        <taxon>Tracheophyta</taxon>
        <taxon>Spermatophyta</taxon>
        <taxon>Magnoliopsida</taxon>
        <taxon>eudicotyledons</taxon>
        <taxon>Gunneridae</taxon>
        <taxon>Pentapetalae</taxon>
        <taxon>asterids</taxon>
        <taxon>lamiids</taxon>
        <taxon>Solanales</taxon>
        <taxon>Solanaceae</taxon>
        <taxon>Nicotianoideae</taxon>
        <taxon>Nicotianeae</taxon>
        <taxon>Nicotiana</taxon>
    </lineage>
</organism>
<evidence type="ECO:0000313" key="8">
    <source>
        <dbReference type="RefSeq" id="XP_016442869.1"/>
    </source>
</evidence>
<keyword evidence="1" id="KW-0479">Metal-binding</keyword>
<dbReference type="OMA" id="HALIMFM"/>
<dbReference type="GO" id="GO:0005886">
    <property type="term" value="C:plasma membrane"/>
    <property type="evidence" value="ECO:0000318"/>
    <property type="project" value="GO_Central"/>
</dbReference>
<feature type="region of interest" description="Disordered" evidence="5">
    <location>
        <begin position="131"/>
        <end position="239"/>
    </location>
</feature>
<evidence type="ECO:0000256" key="6">
    <source>
        <dbReference type="SAM" id="SignalP"/>
    </source>
</evidence>
<dbReference type="CDD" id="cd13920">
    <property type="entry name" value="Stellacyanin"/>
    <property type="match status" value="1"/>
</dbReference>
<dbReference type="STRING" id="4097.A0A1S3XSL5"/>
<reference evidence="8" key="1">
    <citation type="submission" date="2025-08" db="UniProtKB">
        <authorList>
            <consortium name="RefSeq"/>
        </authorList>
    </citation>
    <scope>IDENTIFICATION</scope>
</reference>
<dbReference type="InterPro" id="IPR008972">
    <property type="entry name" value="Cupredoxin"/>
</dbReference>
<dbReference type="AlphaFoldDB" id="A0A1S3XSL5"/>
<feature type="signal peptide" evidence="6">
    <location>
        <begin position="1"/>
        <end position="27"/>
    </location>
</feature>
<accession>A0A1S3XSL5</accession>
<dbReference type="SUPFAM" id="SSF49503">
    <property type="entry name" value="Cupredoxins"/>
    <property type="match status" value="1"/>
</dbReference>
<dbReference type="PROSITE" id="PS00196">
    <property type="entry name" value="COPPER_BLUE"/>
    <property type="match status" value="1"/>
</dbReference>
<name>A0A1S3XSL5_TOBAC</name>
<dbReference type="InterPro" id="IPR039391">
    <property type="entry name" value="Phytocyanin-like"/>
</dbReference>
<keyword evidence="3" id="KW-1015">Disulfide bond</keyword>
<keyword evidence="4" id="KW-0325">Glycoprotein</keyword>
<dbReference type="OrthoDB" id="5421909at2759"/>
<evidence type="ECO:0000256" key="2">
    <source>
        <dbReference type="ARBA" id="ARBA00023008"/>
    </source>
</evidence>
<dbReference type="GO" id="GO:0009055">
    <property type="term" value="F:electron transfer activity"/>
    <property type="evidence" value="ECO:0007669"/>
    <property type="project" value="InterPro"/>
</dbReference>
<dbReference type="PROSITE" id="PS51485">
    <property type="entry name" value="PHYTOCYANIN"/>
    <property type="match status" value="1"/>
</dbReference>
<dbReference type="InterPro" id="IPR003245">
    <property type="entry name" value="Phytocyanin_dom"/>
</dbReference>
<keyword evidence="6" id="KW-0732">Signal</keyword>
<dbReference type="FunFam" id="2.60.40.420:FF:000034">
    <property type="entry name" value="Cupredoxin superfamily protein"/>
    <property type="match status" value="1"/>
</dbReference>
<dbReference type="PANTHER" id="PTHR33021">
    <property type="entry name" value="BLUE COPPER PROTEIN"/>
    <property type="match status" value="1"/>
</dbReference>
<evidence type="ECO:0000256" key="3">
    <source>
        <dbReference type="ARBA" id="ARBA00023157"/>
    </source>
</evidence>
<evidence type="ECO:0000259" key="7">
    <source>
        <dbReference type="PROSITE" id="PS51485"/>
    </source>
</evidence>